<dbReference type="InterPro" id="IPR018247">
    <property type="entry name" value="EF_Hand_1_Ca_BS"/>
</dbReference>
<evidence type="ECO:0000256" key="4">
    <source>
        <dbReference type="ARBA" id="ARBA00022737"/>
    </source>
</evidence>
<evidence type="ECO:0000256" key="5">
    <source>
        <dbReference type="ARBA" id="ARBA00022837"/>
    </source>
</evidence>
<evidence type="ECO:0000256" key="2">
    <source>
        <dbReference type="ARBA" id="ARBA00022490"/>
    </source>
</evidence>
<gene>
    <name evidence="7" type="ORF">DM01DRAFT_1366552</name>
</gene>
<evidence type="ECO:0000256" key="3">
    <source>
        <dbReference type="ARBA" id="ARBA00022723"/>
    </source>
</evidence>
<dbReference type="InterPro" id="IPR002048">
    <property type="entry name" value="EF_hand_dom"/>
</dbReference>
<comment type="subcellular location">
    <subcellularLocation>
        <location evidence="1">Cytoplasm</location>
    </subcellularLocation>
</comment>
<dbReference type="PROSITE" id="PS00018">
    <property type="entry name" value="EF_HAND_1"/>
    <property type="match status" value="2"/>
</dbReference>
<dbReference type="InterPro" id="IPR051426">
    <property type="entry name" value="Peflin/Sorcin_CaBP"/>
</dbReference>
<dbReference type="FunFam" id="1.10.238.10:FF:000003">
    <property type="entry name" value="Calmodulin A"/>
    <property type="match status" value="1"/>
</dbReference>
<keyword evidence="5" id="KW-0106">Calcium</keyword>
<reference evidence="7 8" key="1">
    <citation type="submission" date="2016-07" db="EMBL/GenBank/DDBJ databases">
        <title>Pervasive Adenine N6-methylation of Active Genes in Fungi.</title>
        <authorList>
            <consortium name="DOE Joint Genome Institute"/>
            <person name="Mondo S.J."/>
            <person name="Dannebaum R.O."/>
            <person name="Kuo R.C."/>
            <person name="Labutti K."/>
            <person name="Haridas S."/>
            <person name="Kuo A."/>
            <person name="Salamov A."/>
            <person name="Ahrendt S.R."/>
            <person name="Lipzen A."/>
            <person name="Sullivan W."/>
            <person name="Andreopoulos W.B."/>
            <person name="Clum A."/>
            <person name="Lindquist E."/>
            <person name="Daum C."/>
            <person name="Ramamoorthy G.K."/>
            <person name="Gryganskyi A."/>
            <person name="Culley D."/>
            <person name="Magnuson J.K."/>
            <person name="James T.Y."/>
            <person name="O'Malley M.A."/>
            <person name="Stajich J.E."/>
            <person name="Spatafora J.W."/>
            <person name="Visel A."/>
            <person name="Grigoriev I.V."/>
        </authorList>
    </citation>
    <scope>NUCLEOTIDE SEQUENCE [LARGE SCALE GENOMIC DNA]</scope>
    <source>
        <strain evidence="7 8">NRRL 3301</strain>
    </source>
</reference>
<dbReference type="SUPFAM" id="SSF47473">
    <property type="entry name" value="EF-hand"/>
    <property type="match status" value="1"/>
</dbReference>
<dbReference type="Pfam" id="PF13202">
    <property type="entry name" value="EF-hand_5"/>
    <property type="match status" value="1"/>
</dbReference>
<dbReference type="GO" id="GO:0048306">
    <property type="term" value="F:calcium-dependent protein binding"/>
    <property type="evidence" value="ECO:0007669"/>
    <property type="project" value="UniProtKB-ARBA"/>
</dbReference>
<feature type="domain" description="EF-hand" evidence="6">
    <location>
        <begin position="11"/>
        <end position="46"/>
    </location>
</feature>
<accession>A0A1X2GLC9</accession>
<keyword evidence="3" id="KW-0479">Metal-binding</keyword>
<dbReference type="GO" id="GO:0005737">
    <property type="term" value="C:cytoplasm"/>
    <property type="evidence" value="ECO:0007669"/>
    <property type="project" value="UniProtKB-SubCell"/>
</dbReference>
<proteinExistence type="predicted"/>
<comment type="caution">
    <text evidence="7">The sequence shown here is derived from an EMBL/GenBank/DDBJ whole genome shotgun (WGS) entry which is preliminary data.</text>
</comment>
<dbReference type="Gene3D" id="1.10.238.10">
    <property type="entry name" value="EF-hand"/>
    <property type="match status" value="1"/>
</dbReference>
<dbReference type="AlphaFoldDB" id="A0A1X2GLC9"/>
<dbReference type="EMBL" id="MCGT01000009">
    <property type="protein sequence ID" value="ORX56769.1"/>
    <property type="molecule type" value="Genomic_DNA"/>
</dbReference>
<evidence type="ECO:0000313" key="8">
    <source>
        <dbReference type="Proteomes" id="UP000242146"/>
    </source>
</evidence>
<evidence type="ECO:0000259" key="6">
    <source>
        <dbReference type="PROSITE" id="PS50222"/>
    </source>
</evidence>
<dbReference type="PANTHER" id="PTHR46212">
    <property type="entry name" value="PEFLIN"/>
    <property type="match status" value="1"/>
</dbReference>
<dbReference type="InterPro" id="IPR011992">
    <property type="entry name" value="EF-hand-dom_pair"/>
</dbReference>
<dbReference type="CDD" id="cd16180">
    <property type="entry name" value="EFh_PEF_Group_I"/>
    <property type="match status" value="1"/>
</dbReference>
<feature type="domain" description="EF-hand" evidence="6">
    <location>
        <begin position="78"/>
        <end position="113"/>
    </location>
</feature>
<dbReference type="PANTHER" id="PTHR46212:SF3">
    <property type="entry name" value="GH27120P"/>
    <property type="match status" value="1"/>
</dbReference>
<name>A0A1X2GLC9_9FUNG</name>
<dbReference type="STRING" id="101127.A0A1X2GLC9"/>
<dbReference type="PROSITE" id="PS50222">
    <property type="entry name" value="EF_HAND_2"/>
    <property type="match status" value="2"/>
</dbReference>
<keyword evidence="8" id="KW-1185">Reference proteome</keyword>
<dbReference type="Pfam" id="PF13499">
    <property type="entry name" value="EF-hand_7"/>
    <property type="match status" value="2"/>
</dbReference>
<keyword evidence="4" id="KW-0677">Repeat</keyword>
<evidence type="ECO:0000313" key="7">
    <source>
        <dbReference type="EMBL" id="ORX56769.1"/>
    </source>
</evidence>
<protein>
    <submittedName>
        <fullName evidence="7">EF-hand</fullName>
    </submittedName>
</protein>
<dbReference type="Proteomes" id="UP000242146">
    <property type="component" value="Unassembled WGS sequence"/>
</dbReference>
<sequence length="178" mass="20469">MTDYAPGQATDINPQLWTWFRAVDTDGSGQLTVDELQRALINGDWSPFNIRTVHMMINMFDADNSGTIGFSEFTSLWVYIEEWRRCFQTFDRDGSGTIDRQELTQALRAFGFNVSEKSVAFMIQKLDRGSHSIPFDSFVRTCVIFKSITDSFRAVDTDQDGYIQIGYDQFLDLVIRQI</sequence>
<organism evidence="7 8">
    <name type="scientific">Hesseltinella vesiculosa</name>
    <dbReference type="NCBI Taxonomy" id="101127"/>
    <lineage>
        <taxon>Eukaryota</taxon>
        <taxon>Fungi</taxon>
        <taxon>Fungi incertae sedis</taxon>
        <taxon>Mucoromycota</taxon>
        <taxon>Mucoromycotina</taxon>
        <taxon>Mucoromycetes</taxon>
        <taxon>Mucorales</taxon>
        <taxon>Cunninghamellaceae</taxon>
        <taxon>Hesseltinella</taxon>
    </lineage>
</organism>
<dbReference type="GO" id="GO:0005509">
    <property type="term" value="F:calcium ion binding"/>
    <property type="evidence" value="ECO:0007669"/>
    <property type="project" value="InterPro"/>
</dbReference>
<dbReference type="SMART" id="SM00054">
    <property type="entry name" value="EFh"/>
    <property type="match status" value="4"/>
</dbReference>
<keyword evidence="2" id="KW-0963">Cytoplasm</keyword>
<evidence type="ECO:0000256" key="1">
    <source>
        <dbReference type="ARBA" id="ARBA00004496"/>
    </source>
</evidence>
<dbReference type="OrthoDB" id="186625at2759"/>